<proteinExistence type="inferred from homology"/>
<keyword evidence="4" id="KW-0418">Kinase</keyword>
<keyword evidence="2" id="KW-0808">Transferase</keyword>
<name>A0A939ERP4_9HYPH</name>
<dbReference type="InterPro" id="IPR037051">
    <property type="entry name" value="4-carb_acid_sugar_kinase_N_sf"/>
</dbReference>
<protein>
    <recommendedName>
        <fullName evidence="11">Hrp-dependent type III effector protein</fullName>
    </recommendedName>
</protein>
<dbReference type="SUPFAM" id="SSF142764">
    <property type="entry name" value="YgbK-like"/>
    <property type="match status" value="1"/>
</dbReference>
<reference evidence="9" key="1">
    <citation type="submission" date="2021-03" db="EMBL/GenBank/DDBJ databases">
        <title>Roseibium sp. CAU 1637 isolated from Incheon.</title>
        <authorList>
            <person name="Kim W."/>
        </authorList>
    </citation>
    <scope>NUCLEOTIDE SEQUENCE</scope>
    <source>
        <strain evidence="9">CAU 1637</strain>
    </source>
</reference>
<evidence type="ECO:0008006" key="11">
    <source>
        <dbReference type="Google" id="ProtNLM"/>
    </source>
</evidence>
<organism evidence="9 10">
    <name type="scientific">Roseibium limicola</name>
    <dbReference type="NCBI Taxonomy" id="2816037"/>
    <lineage>
        <taxon>Bacteria</taxon>
        <taxon>Pseudomonadati</taxon>
        <taxon>Pseudomonadota</taxon>
        <taxon>Alphaproteobacteria</taxon>
        <taxon>Hyphomicrobiales</taxon>
        <taxon>Stappiaceae</taxon>
        <taxon>Roseibium</taxon>
    </lineage>
</organism>
<dbReference type="Pfam" id="PF17042">
    <property type="entry name" value="NBD_C"/>
    <property type="match status" value="1"/>
</dbReference>
<evidence type="ECO:0000256" key="5">
    <source>
        <dbReference type="ARBA" id="ARBA00022840"/>
    </source>
</evidence>
<evidence type="ECO:0000313" key="10">
    <source>
        <dbReference type="Proteomes" id="UP000664779"/>
    </source>
</evidence>
<evidence type="ECO:0000259" key="7">
    <source>
        <dbReference type="Pfam" id="PF07005"/>
    </source>
</evidence>
<gene>
    <name evidence="9" type="ORF">J0X15_13905</name>
</gene>
<evidence type="ECO:0000313" key="9">
    <source>
        <dbReference type="EMBL" id="MBO0346323.1"/>
    </source>
</evidence>
<dbReference type="EMBL" id="JAFLNF010000006">
    <property type="protein sequence ID" value="MBO0346323.1"/>
    <property type="molecule type" value="Genomic_DNA"/>
</dbReference>
<sequence length="353" mass="36527">MKILIIADDVTGALDSSVAFAGRGLSVLCALTPDHVTEALARSPDVLAISTNTREGSEQSAQNAVGAVWAACQKLAPWSQALLFKKVDSRLKGHVAAELSGLGPARSSWLVSPAIPRFARLVKSGTLFGAGIAEPISVAERTQCPLSAIVDVTEDADLDAAVQDHGAETLFVGAAGLAEALARRFAPARVKEFDCDLQGPALFAIGSRDPITLAQIETLKVAGIVPMPLPNGHADTAAALPAALQVLQLTQGPETLDGQTVAQQFADTCSQFIARFEPQTLVASGGETAAEIARQLGCGVLQVLGERLPGLPVSTMVDGRPGMTVITKSGGFGTPETLVKLAQNFIALPDAPI</sequence>
<keyword evidence="5" id="KW-0067">ATP-binding</keyword>
<dbReference type="InterPro" id="IPR010737">
    <property type="entry name" value="4-carb_acid_sugar_kinase_N"/>
</dbReference>
<dbReference type="RefSeq" id="WP_206941905.1">
    <property type="nucleotide sequence ID" value="NZ_JAFLNF010000006.1"/>
</dbReference>
<keyword evidence="3" id="KW-0547">Nucleotide-binding</keyword>
<dbReference type="Gene3D" id="3.40.980.20">
    <property type="entry name" value="Four-carbon acid sugar kinase, nucleotide binding domain"/>
    <property type="match status" value="1"/>
</dbReference>
<evidence type="ECO:0000256" key="4">
    <source>
        <dbReference type="ARBA" id="ARBA00022777"/>
    </source>
</evidence>
<dbReference type="Gene3D" id="3.40.50.10840">
    <property type="entry name" value="Putative sugar-binding, N-terminal domain"/>
    <property type="match status" value="1"/>
</dbReference>
<dbReference type="Pfam" id="PF07005">
    <property type="entry name" value="SBD_N"/>
    <property type="match status" value="1"/>
</dbReference>
<feature type="domain" description="Four-carbon acid sugar kinase N-terminal" evidence="7">
    <location>
        <begin position="3"/>
        <end position="131"/>
    </location>
</feature>
<comment type="similarity">
    <text evidence="1">Belongs to the four-carbon acid sugar kinase family.</text>
</comment>
<accession>A0A939ERP4</accession>
<feature type="domain" description="Four-carbon acid sugar kinase nucleotide binding" evidence="8">
    <location>
        <begin position="243"/>
        <end position="338"/>
    </location>
</feature>
<evidence type="ECO:0000259" key="8">
    <source>
        <dbReference type="Pfam" id="PF17042"/>
    </source>
</evidence>
<dbReference type="InterPro" id="IPR031475">
    <property type="entry name" value="NBD_C"/>
</dbReference>
<keyword evidence="6" id="KW-0119">Carbohydrate metabolism</keyword>
<dbReference type="AlphaFoldDB" id="A0A939ERP4"/>
<evidence type="ECO:0000256" key="3">
    <source>
        <dbReference type="ARBA" id="ARBA00022741"/>
    </source>
</evidence>
<evidence type="ECO:0000256" key="2">
    <source>
        <dbReference type="ARBA" id="ARBA00022679"/>
    </source>
</evidence>
<dbReference type="GO" id="GO:0005524">
    <property type="term" value="F:ATP binding"/>
    <property type="evidence" value="ECO:0007669"/>
    <property type="project" value="UniProtKB-KW"/>
</dbReference>
<dbReference type="InterPro" id="IPR042213">
    <property type="entry name" value="NBD_C_sf"/>
</dbReference>
<comment type="caution">
    <text evidence="9">The sequence shown here is derived from an EMBL/GenBank/DDBJ whole genome shotgun (WGS) entry which is preliminary data.</text>
</comment>
<dbReference type="Proteomes" id="UP000664779">
    <property type="component" value="Unassembled WGS sequence"/>
</dbReference>
<keyword evidence="10" id="KW-1185">Reference proteome</keyword>
<dbReference type="GO" id="GO:0016301">
    <property type="term" value="F:kinase activity"/>
    <property type="evidence" value="ECO:0007669"/>
    <property type="project" value="UniProtKB-KW"/>
</dbReference>
<evidence type="ECO:0000256" key="6">
    <source>
        <dbReference type="ARBA" id="ARBA00023277"/>
    </source>
</evidence>
<evidence type="ECO:0000256" key="1">
    <source>
        <dbReference type="ARBA" id="ARBA00005715"/>
    </source>
</evidence>